<dbReference type="GO" id="GO:0006508">
    <property type="term" value="P:proteolysis"/>
    <property type="evidence" value="ECO:0007669"/>
    <property type="project" value="UniProtKB-KW"/>
</dbReference>
<accession>A0A9E8N027</accession>
<evidence type="ECO:0000313" key="1">
    <source>
        <dbReference type="EMBL" id="WAC03642.1"/>
    </source>
</evidence>
<dbReference type="EMBL" id="CP113088">
    <property type="protein sequence ID" value="WAC03642.1"/>
    <property type="molecule type" value="Genomic_DNA"/>
</dbReference>
<dbReference type="AlphaFoldDB" id="A0A9E8N027"/>
<dbReference type="KEGG" id="lnu:N7U66_09380"/>
<dbReference type="Gene3D" id="2.40.70.10">
    <property type="entry name" value="Acid Proteases"/>
    <property type="match status" value="1"/>
</dbReference>
<dbReference type="Proteomes" id="UP001164705">
    <property type="component" value="Chromosome"/>
</dbReference>
<sequence>MMTVKRDSLGEMTFRGLFCFLFGLCCLSFSSYGQAKYNIDTKKGVTKIDFTLINNVVIIPVEVNGVTLSFLLDTGVRVPIVFNFINSSDSLKILNSETIYLKGLGNDGTVQALKSSHNTFKIGEAVNEDQEFYVIFDKSANFAPKLGVPVHGIIGYDFFKDLVVDINYSKKQIKAYNPEDYKDKRCRSCEGFNLQFYNGKPYIDLITNIDSKEIPVKLLIDSR</sequence>
<dbReference type="InterPro" id="IPR021109">
    <property type="entry name" value="Peptidase_aspartic_dom_sf"/>
</dbReference>
<keyword evidence="1" id="KW-0378">Hydrolase</keyword>
<dbReference type="Pfam" id="PF13650">
    <property type="entry name" value="Asp_protease_2"/>
    <property type="match status" value="1"/>
</dbReference>
<protein>
    <submittedName>
        <fullName evidence="1">Retropepsin-like aspartic protease</fullName>
    </submittedName>
</protein>
<dbReference type="GO" id="GO:0008233">
    <property type="term" value="F:peptidase activity"/>
    <property type="evidence" value="ECO:0007669"/>
    <property type="project" value="UniProtKB-KW"/>
</dbReference>
<dbReference type="RefSeq" id="WP_267678277.1">
    <property type="nucleotide sequence ID" value="NZ_CP113088.1"/>
</dbReference>
<proteinExistence type="predicted"/>
<keyword evidence="1" id="KW-0645">Protease</keyword>
<dbReference type="SUPFAM" id="SSF50630">
    <property type="entry name" value="Acid proteases"/>
    <property type="match status" value="1"/>
</dbReference>
<reference evidence="1" key="1">
    <citation type="submission" date="2022-11" db="EMBL/GenBank/DDBJ databases">
        <title>Lacinutrix neustonica HL-RS19T sp. nov., isolated from the surface microlayer sample of brackish Lake Shihwa.</title>
        <authorList>
            <person name="Choi J.Y."/>
            <person name="Hwang C.Y."/>
        </authorList>
    </citation>
    <scope>NUCLEOTIDE SEQUENCE</scope>
    <source>
        <strain evidence="1">HL-RS19</strain>
    </source>
</reference>
<gene>
    <name evidence="1" type="ORF">N7U66_09380</name>
</gene>
<organism evidence="1 2">
    <name type="scientific">Lacinutrix neustonica</name>
    <dbReference type="NCBI Taxonomy" id="2980107"/>
    <lineage>
        <taxon>Bacteria</taxon>
        <taxon>Pseudomonadati</taxon>
        <taxon>Bacteroidota</taxon>
        <taxon>Flavobacteriia</taxon>
        <taxon>Flavobacteriales</taxon>
        <taxon>Flavobacteriaceae</taxon>
        <taxon>Lacinutrix</taxon>
    </lineage>
</organism>
<name>A0A9E8N027_9FLAO</name>
<keyword evidence="2" id="KW-1185">Reference proteome</keyword>
<evidence type="ECO:0000313" key="2">
    <source>
        <dbReference type="Proteomes" id="UP001164705"/>
    </source>
</evidence>